<evidence type="ECO:0000313" key="2">
    <source>
        <dbReference type="EMBL" id="PNF75167.1"/>
    </source>
</evidence>
<keyword evidence="3" id="KW-1185">Reference proteome</keyword>
<name>A0A8E2QAJ1_9GAMM</name>
<comment type="caution">
    <text evidence="2">The sequence shown here is derived from an EMBL/GenBank/DDBJ whole genome shotgun (WGS) entry which is preliminary data.</text>
</comment>
<dbReference type="PANTHER" id="PTHR39586">
    <property type="entry name" value="CYTOPLASMIC PROTEIN-RELATED"/>
    <property type="match status" value="1"/>
</dbReference>
<evidence type="ECO:0000313" key="3">
    <source>
        <dbReference type="Proteomes" id="UP000235881"/>
    </source>
</evidence>
<organism evidence="2 3">
    <name type="scientific">Stutzerimonas degradans</name>
    <dbReference type="NCBI Taxonomy" id="2968968"/>
    <lineage>
        <taxon>Bacteria</taxon>
        <taxon>Pseudomonadati</taxon>
        <taxon>Pseudomonadota</taxon>
        <taxon>Gammaproteobacteria</taxon>
        <taxon>Pseudomonadales</taxon>
        <taxon>Pseudomonadaceae</taxon>
        <taxon>Stutzerimonas</taxon>
    </lineage>
</organism>
<sequence length="106" mass="11974">MDERLADVAQQLLLIERELRVLGLWTPVPPSPVALASAEPFCVDTLEFEEWLQWIFLPRMKVILEEGQPLPAVSGIHPMAEVVYRERPVGGLLAALLEFDRLIANE</sequence>
<dbReference type="InterPro" id="IPR036814">
    <property type="entry name" value="YqcC-like_sf"/>
</dbReference>
<dbReference type="Gene3D" id="1.20.1440.40">
    <property type="entry name" value="YqcC-like"/>
    <property type="match status" value="1"/>
</dbReference>
<dbReference type="PANTHER" id="PTHR39586:SF1">
    <property type="entry name" value="CYTOPLASMIC PROTEIN"/>
    <property type="match status" value="1"/>
</dbReference>
<dbReference type="SUPFAM" id="SSF158452">
    <property type="entry name" value="YqcC-like"/>
    <property type="match status" value="1"/>
</dbReference>
<dbReference type="InterPro" id="IPR007384">
    <property type="entry name" value="UCP006257"/>
</dbReference>
<evidence type="ECO:0000259" key="1">
    <source>
        <dbReference type="Pfam" id="PF04287"/>
    </source>
</evidence>
<dbReference type="PIRSF" id="PIRSF006257">
    <property type="entry name" value="UCP006257"/>
    <property type="match status" value="1"/>
</dbReference>
<dbReference type="Proteomes" id="UP000235881">
    <property type="component" value="Unassembled WGS sequence"/>
</dbReference>
<dbReference type="InterPro" id="IPR023376">
    <property type="entry name" value="YqcC-like_dom"/>
</dbReference>
<reference evidence="2 3" key="1">
    <citation type="submission" date="2018-01" db="EMBL/GenBank/DDBJ databases">
        <title>Denitrification phenotypes of diverse strains of Pseudomonas stutzeri.</title>
        <authorList>
            <person name="Milligan D.A."/>
            <person name="Bergaust L."/>
            <person name="Bakken L.R."/>
            <person name="Frostegard A."/>
        </authorList>
    </citation>
    <scope>NUCLEOTIDE SEQUENCE [LARGE SCALE GENOMIC DNA]</scope>
    <source>
        <strain evidence="2 3">DSM 50238</strain>
    </source>
</reference>
<gene>
    <name evidence="2" type="ORF">CXK95_18265</name>
</gene>
<dbReference type="GO" id="GO:0044010">
    <property type="term" value="P:single-species biofilm formation"/>
    <property type="evidence" value="ECO:0007669"/>
    <property type="project" value="TreeGrafter"/>
</dbReference>
<dbReference type="AlphaFoldDB" id="A0A8E2QAJ1"/>
<feature type="domain" description="YqcC-like" evidence="1">
    <location>
        <begin position="8"/>
        <end position="102"/>
    </location>
</feature>
<accession>A0A8E2QAJ1</accession>
<dbReference type="RefSeq" id="WP_102829571.1">
    <property type="nucleotide sequence ID" value="NZ_CP065721.1"/>
</dbReference>
<dbReference type="Pfam" id="PF04287">
    <property type="entry name" value="DUF446"/>
    <property type="match status" value="1"/>
</dbReference>
<protein>
    <submittedName>
        <fullName evidence="2">Pseudouridine synthase</fullName>
    </submittedName>
</protein>
<proteinExistence type="predicted"/>
<dbReference type="EMBL" id="POUK01000008">
    <property type="protein sequence ID" value="PNF75167.1"/>
    <property type="molecule type" value="Genomic_DNA"/>
</dbReference>